<feature type="signal peptide" evidence="1">
    <location>
        <begin position="1"/>
        <end position="27"/>
    </location>
</feature>
<proteinExistence type="predicted"/>
<dbReference type="InterPro" id="IPR008757">
    <property type="entry name" value="Peptidase_M6-like_domain"/>
</dbReference>
<dbReference type="InterPro" id="IPR013783">
    <property type="entry name" value="Ig-like_fold"/>
</dbReference>
<evidence type="ECO:0000259" key="2">
    <source>
        <dbReference type="PROSITE" id="PS50853"/>
    </source>
</evidence>
<dbReference type="Proteomes" id="UP000824246">
    <property type="component" value="Unassembled WGS sequence"/>
</dbReference>
<reference evidence="3" key="1">
    <citation type="journal article" date="2021" name="PeerJ">
        <title>Extensive microbial diversity within the chicken gut microbiome revealed by metagenomics and culture.</title>
        <authorList>
            <person name="Gilroy R."/>
            <person name="Ravi A."/>
            <person name="Getino M."/>
            <person name="Pursley I."/>
            <person name="Horton D.L."/>
            <person name="Alikhan N.F."/>
            <person name="Baker D."/>
            <person name="Gharbi K."/>
            <person name="Hall N."/>
            <person name="Watson M."/>
            <person name="Adriaenssens E.M."/>
            <person name="Foster-Nyarko E."/>
            <person name="Jarju S."/>
            <person name="Secka A."/>
            <person name="Antonio M."/>
            <person name="Oren A."/>
            <person name="Chaudhuri R.R."/>
            <person name="La Ragione R."/>
            <person name="Hildebrand F."/>
            <person name="Pallen M.J."/>
        </authorList>
    </citation>
    <scope>NUCLEOTIDE SEQUENCE</scope>
    <source>
        <strain evidence="3">ChiHjej12B11-16260</strain>
    </source>
</reference>
<name>A0A9D2AQB6_9BACT</name>
<dbReference type="GO" id="GO:0006508">
    <property type="term" value="P:proteolysis"/>
    <property type="evidence" value="ECO:0007669"/>
    <property type="project" value="InterPro"/>
</dbReference>
<comment type="caution">
    <text evidence="3">The sequence shown here is derived from an EMBL/GenBank/DDBJ whole genome shotgun (WGS) entry which is preliminary data.</text>
</comment>
<dbReference type="InterPro" id="IPR024079">
    <property type="entry name" value="MetalloPept_cat_dom_sf"/>
</dbReference>
<dbReference type="SUPFAM" id="SSF49265">
    <property type="entry name" value="Fibronectin type III"/>
    <property type="match status" value="1"/>
</dbReference>
<dbReference type="NCBIfam" id="TIGR03296">
    <property type="entry name" value="M6dom_TIGR03296"/>
    <property type="match status" value="1"/>
</dbReference>
<keyword evidence="3" id="KW-0645">Protease</keyword>
<keyword evidence="3" id="KW-0378">Hydrolase</keyword>
<dbReference type="GO" id="GO:0008237">
    <property type="term" value="F:metallopeptidase activity"/>
    <property type="evidence" value="ECO:0007669"/>
    <property type="project" value="UniProtKB-KW"/>
</dbReference>
<dbReference type="CDD" id="cd00063">
    <property type="entry name" value="FN3"/>
    <property type="match status" value="1"/>
</dbReference>
<accession>A0A9D2AQB6</accession>
<feature type="domain" description="Fibronectin type-III" evidence="2">
    <location>
        <begin position="528"/>
        <end position="619"/>
    </location>
</feature>
<feature type="chain" id="PRO_5038439264" evidence="1">
    <location>
        <begin position="28"/>
        <end position="932"/>
    </location>
</feature>
<dbReference type="AlphaFoldDB" id="A0A9D2AQB6"/>
<evidence type="ECO:0000313" key="4">
    <source>
        <dbReference type="Proteomes" id="UP000824246"/>
    </source>
</evidence>
<reference evidence="3" key="2">
    <citation type="submission" date="2021-04" db="EMBL/GenBank/DDBJ databases">
        <authorList>
            <person name="Gilroy R."/>
        </authorList>
    </citation>
    <scope>NUCLEOTIDE SEQUENCE</scope>
    <source>
        <strain evidence="3">ChiHjej12B11-16260</strain>
    </source>
</reference>
<dbReference type="PROSITE" id="PS50853">
    <property type="entry name" value="FN3"/>
    <property type="match status" value="1"/>
</dbReference>
<dbReference type="PANTHER" id="PTHR41775">
    <property type="entry name" value="SECRETED PROTEIN-RELATED"/>
    <property type="match status" value="1"/>
</dbReference>
<dbReference type="SMART" id="SM00060">
    <property type="entry name" value="FN3"/>
    <property type="match status" value="2"/>
</dbReference>
<evidence type="ECO:0000256" key="1">
    <source>
        <dbReference type="SAM" id="SignalP"/>
    </source>
</evidence>
<gene>
    <name evidence="3" type="ORF">H9982_07390</name>
</gene>
<protein>
    <submittedName>
        <fullName evidence="3">M6 family metalloprotease domain-containing protein</fullName>
    </submittedName>
</protein>
<keyword evidence="3" id="KW-0482">Metalloprotease</keyword>
<organism evidence="3 4">
    <name type="scientific">Candidatus Barnesiella excrementipullorum</name>
    <dbReference type="NCBI Taxonomy" id="2838479"/>
    <lineage>
        <taxon>Bacteria</taxon>
        <taxon>Pseudomonadati</taxon>
        <taxon>Bacteroidota</taxon>
        <taxon>Bacteroidia</taxon>
        <taxon>Bacteroidales</taxon>
        <taxon>Barnesiellaceae</taxon>
        <taxon>Barnesiella</taxon>
    </lineage>
</organism>
<dbReference type="PANTHER" id="PTHR41775:SF1">
    <property type="entry name" value="PEPTIDASE M6-LIKE DOMAIN-CONTAINING PROTEIN"/>
    <property type="match status" value="1"/>
</dbReference>
<dbReference type="InterPro" id="IPR036116">
    <property type="entry name" value="FN3_sf"/>
</dbReference>
<dbReference type="Pfam" id="PF05547">
    <property type="entry name" value="Peptidase_M6"/>
    <property type="match status" value="1"/>
</dbReference>
<sequence length="932" mass="103992">MDKLCREFFKAFALAACMLAVPCASFAIPAKPTVIEYRQPDGSVIPLYIRGDERAHFFVSTDGYPILRGEDGLFYYAVEKNGKAVVSDMRASRVEERNEMERNWLSALNVENVWQGMKMRDMQLKKQRSETPPMRATSFPTIGVHKSLVILVEYSDVSFSLDNPQDYFYRMLNEEGFSDNGGTGSARDFYIQNSDSLYLPDFDVFGPVTLSHPMSYYGANDWYGNDMRPEQMVVEACQALDDEIDFSEYDSDGDGKVDNVYIFYAGYGEASGGSDDSVWPHSWDLSSAGASITLDGKRIEHYACSNEVEGNGSYDGIGTFCHEYGHVLGLPDLYATSYTWAFTPGAYSLMDYGSYNNNSRTPPALSAYERYELNWLEPIAIEPTDTIVQLPHIMDSNMAYIIRVGRSSNEYFLLENRQQTGWDEYIPGHGMLVWHVDYNTSVWNMNTVNNDPDHQYVDIEEADNIQSDMTQDGDPFPGADNVTMIDDDTSPSLKSWNGNRTERRISEITETDGLITFRFENTGVEYVAPVAGEPTDVTPVSAILHWTKVDMATGYILNVHRMEGETPVTILLNRNVGDVDSYELTDLFPATTYYYTLRSVFSAGNSPVSVEYSFTTAEPTFEYLSPVAHDAADLTSNSFTASWDAMEGAVSYELNVYTKQLGDVESVSYDFTDKITGLPAGWSTSSRSCYGVTGYYGESFPSLRLNEDGQYLRTAKRENPVTRFAFWYRGISAEASDVTLRIVGYNPERDTWTLITTLSVSDNADVYEITDFSRDYYAMGIEVGCYNGGSVVVDDVEIEYAEVTRVPVDGYDGLQLAECSKVVEGLVANNKYYYRVRAYDGGMFSMYSNEVPVLLSSGVCGLPEVLGVSVRQHAGVVYVTNDTSAPVKAALYTVQGMCVGSYTVDMGTTRIELPARGVYVLHIGGTGYKVVK</sequence>
<dbReference type="Gene3D" id="3.40.390.10">
    <property type="entry name" value="Collagenase (Catalytic Domain)"/>
    <property type="match status" value="1"/>
</dbReference>
<dbReference type="InterPro" id="IPR003961">
    <property type="entry name" value="FN3_dom"/>
</dbReference>
<evidence type="ECO:0000313" key="3">
    <source>
        <dbReference type="EMBL" id="HIX46030.1"/>
    </source>
</evidence>
<keyword evidence="1" id="KW-0732">Signal</keyword>
<dbReference type="SUPFAM" id="SSF55486">
    <property type="entry name" value="Metalloproteases ('zincins'), catalytic domain"/>
    <property type="match status" value="1"/>
</dbReference>
<dbReference type="Gene3D" id="2.60.40.10">
    <property type="entry name" value="Immunoglobulins"/>
    <property type="match status" value="1"/>
</dbReference>
<dbReference type="EMBL" id="DXFB01000193">
    <property type="protein sequence ID" value="HIX46030.1"/>
    <property type="molecule type" value="Genomic_DNA"/>
</dbReference>